<protein>
    <submittedName>
        <fullName evidence="1">Uncharacterized protein</fullName>
    </submittedName>
</protein>
<dbReference type="Proteomes" id="UP000265520">
    <property type="component" value="Unassembled WGS sequence"/>
</dbReference>
<organism evidence="1 2">
    <name type="scientific">Trifolium medium</name>
    <dbReference type="NCBI Taxonomy" id="97028"/>
    <lineage>
        <taxon>Eukaryota</taxon>
        <taxon>Viridiplantae</taxon>
        <taxon>Streptophyta</taxon>
        <taxon>Embryophyta</taxon>
        <taxon>Tracheophyta</taxon>
        <taxon>Spermatophyta</taxon>
        <taxon>Magnoliopsida</taxon>
        <taxon>eudicotyledons</taxon>
        <taxon>Gunneridae</taxon>
        <taxon>Pentapetalae</taxon>
        <taxon>rosids</taxon>
        <taxon>fabids</taxon>
        <taxon>Fabales</taxon>
        <taxon>Fabaceae</taxon>
        <taxon>Papilionoideae</taxon>
        <taxon>50 kb inversion clade</taxon>
        <taxon>NPAAA clade</taxon>
        <taxon>Hologalegina</taxon>
        <taxon>IRL clade</taxon>
        <taxon>Trifolieae</taxon>
        <taxon>Trifolium</taxon>
    </lineage>
</organism>
<dbReference type="AlphaFoldDB" id="A0A392U7K4"/>
<dbReference type="EMBL" id="LXQA010736077">
    <property type="protein sequence ID" value="MCI68410.1"/>
    <property type="molecule type" value="Genomic_DNA"/>
</dbReference>
<name>A0A392U7K4_9FABA</name>
<evidence type="ECO:0000313" key="2">
    <source>
        <dbReference type="Proteomes" id="UP000265520"/>
    </source>
</evidence>
<accession>A0A392U7K4</accession>
<reference evidence="1 2" key="1">
    <citation type="journal article" date="2018" name="Front. Plant Sci.">
        <title>Red Clover (Trifolium pratense) and Zigzag Clover (T. medium) - A Picture of Genomic Similarities and Differences.</title>
        <authorList>
            <person name="Dluhosova J."/>
            <person name="Istvanek J."/>
            <person name="Nedelnik J."/>
            <person name="Repkova J."/>
        </authorList>
    </citation>
    <scope>NUCLEOTIDE SEQUENCE [LARGE SCALE GENOMIC DNA]</scope>
    <source>
        <strain evidence="2">cv. 10/8</strain>
        <tissue evidence="1">Leaf</tissue>
    </source>
</reference>
<feature type="non-terminal residue" evidence="1">
    <location>
        <position position="70"/>
    </location>
</feature>
<comment type="caution">
    <text evidence="1">The sequence shown here is derived from an EMBL/GenBank/DDBJ whole genome shotgun (WGS) entry which is preliminary data.</text>
</comment>
<evidence type="ECO:0000313" key="1">
    <source>
        <dbReference type="EMBL" id="MCI68410.1"/>
    </source>
</evidence>
<sequence length="70" mass="7831">MQVLPPARRTGVGGALRHDTEQGWKCFCHLRVAQQGWRVAPASAEELESVCHLRVAQERTARRASQLDHA</sequence>
<proteinExistence type="predicted"/>
<keyword evidence="2" id="KW-1185">Reference proteome</keyword>